<comment type="caution">
    <text evidence="5">The sequence shown here is derived from an EMBL/GenBank/DDBJ whole genome shotgun (WGS) entry which is preliminary data.</text>
</comment>
<evidence type="ECO:0000313" key="6">
    <source>
        <dbReference type="Proteomes" id="UP000820818"/>
    </source>
</evidence>
<dbReference type="GO" id="GO:0048666">
    <property type="term" value="P:neuron development"/>
    <property type="evidence" value="ECO:0007669"/>
    <property type="project" value="UniProtKB-UniRule"/>
</dbReference>
<proteinExistence type="inferred from homology"/>
<dbReference type="InterPro" id="IPR007965">
    <property type="entry name" value="GNAT_ATAT"/>
</dbReference>
<organism evidence="5 6">
    <name type="scientific">Daphnia sinensis</name>
    <dbReference type="NCBI Taxonomy" id="1820382"/>
    <lineage>
        <taxon>Eukaryota</taxon>
        <taxon>Metazoa</taxon>
        <taxon>Ecdysozoa</taxon>
        <taxon>Arthropoda</taxon>
        <taxon>Crustacea</taxon>
        <taxon>Branchiopoda</taxon>
        <taxon>Diplostraca</taxon>
        <taxon>Cladocera</taxon>
        <taxon>Anomopoda</taxon>
        <taxon>Daphniidae</taxon>
        <taxon>Daphnia</taxon>
        <taxon>Daphnia similis group</taxon>
    </lineage>
</organism>
<dbReference type="GO" id="GO:0005874">
    <property type="term" value="C:microtubule"/>
    <property type="evidence" value="ECO:0007669"/>
    <property type="project" value="InterPro"/>
</dbReference>
<keyword evidence="6" id="KW-1185">Reference proteome</keyword>
<comment type="function">
    <text evidence="3">Specifically acetylates 'Lys-40' in alpha-tubulin on the lumenal side of microtubules. Promotes microtubule destabilization and accelerates microtubule dynamics; this activity may be independent of acetylation activity. Acetylates alpha-tubulin with a slow enzymatic rate, due to a catalytic site that is not optimized for acetyl transfer. Enters the microtubule through each end and diffuses quickly throughout the lumen of microtubules. Acetylates only long/old microtubules because of its slow acetylation rate since it does not have time to act on dynamically unstable microtubules before the enzyme is released.</text>
</comment>
<dbReference type="Proteomes" id="UP000820818">
    <property type="component" value="Linkage Group LG3"/>
</dbReference>
<dbReference type="PROSITE" id="PS51730">
    <property type="entry name" value="GNAT_ATAT"/>
    <property type="match status" value="1"/>
</dbReference>
<dbReference type="GO" id="GO:0070507">
    <property type="term" value="P:regulation of microtubule cytoskeleton organization"/>
    <property type="evidence" value="ECO:0007669"/>
    <property type="project" value="UniProtKB-UniRule"/>
</dbReference>
<dbReference type="EC" id="2.3.1.108" evidence="3"/>
<keyword evidence="1 3" id="KW-0808">Transferase</keyword>
<dbReference type="Gene3D" id="3.40.630.30">
    <property type="match status" value="1"/>
</dbReference>
<evidence type="ECO:0000256" key="1">
    <source>
        <dbReference type="ARBA" id="ARBA00022679"/>
    </source>
</evidence>
<dbReference type="GO" id="GO:0019799">
    <property type="term" value="F:tubulin N-acetyltransferase activity"/>
    <property type="evidence" value="ECO:0007669"/>
    <property type="project" value="UniProtKB-UniRule"/>
</dbReference>
<sequence length="280" mass="31920">MEFDLNINRFFRNPVTKFKGQDIARSDPELWKIVDHVGEASRVAQNLHRPVTVAHSFANSNQTLYIMTDSSANKGNGAVLGMLKIGPKKLFLLDRKGQQNELDPLCVLDFYIHESCQRRGLGKVLFAHFLEDENIHVEKIAIDRPSEKFLGFLRKHYGLTDFIPQVNNFVIYEGFFDNCDRQASNKPSTYNTNSSSLSSRCNSMIALNSASGQSINFRTRSKQSVTECFYHEPECNQNDLWRTNSLVNVSRTPTAQISVQNQPKPFATETASKFGHHRLW</sequence>
<dbReference type="InterPro" id="IPR038746">
    <property type="entry name" value="Atat"/>
</dbReference>
<dbReference type="AlphaFoldDB" id="A0AAD5Q0H0"/>
<name>A0AAD5Q0H0_9CRUS</name>
<dbReference type="CDD" id="cd04301">
    <property type="entry name" value="NAT_SF"/>
    <property type="match status" value="1"/>
</dbReference>
<evidence type="ECO:0000256" key="2">
    <source>
        <dbReference type="ARBA" id="ARBA00023315"/>
    </source>
</evidence>
<dbReference type="InterPro" id="IPR016181">
    <property type="entry name" value="Acyl_CoA_acyltransferase"/>
</dbReference>
<keyword evidence="2 3" id="KW-0012">Acyltransferase</keyword>
<dbReference type="Pfam" id="PF05301">
    <property type="entry name" value="Acetyltransf_16"/>
    <property type="match status" value="1"/>
</dbReference>
<feature type="binding site" evidence="3">
    <location>
        <begin position="110"/>
        <end position="123"/>
    </location>
    <ligand>
        <name>acetyl-CoA</name>
        <dbReference type="ChEBI" id="CHEBI:57288"/>
    </ligand>
</feature>
<gene>
    <name evidence="5" type="ORF">GHT06_013225</name>
</gene>
<dbReference type="PANTHER" id="PTHR12327">
    <property type="entry name" value="ALPHA-TUBULIN N-ACETYLTRANSFERASE 1"/>
    <property type="match status" value="1"/>
</dbReference>
<evidence type="ECO:0000256" key="3">
    <source>
        <dbReference type="HAMAP-Rule" id="MF_03130"/>
    </source>
</evidence>
<comment type="catalytic activity">
    <reaction evidence="3">
        <text>L-lysyl-[alpha-tubulin] + acetyl-CoA = N(6)-acetyl-L-lysyl-[alpha-tubulin] + CoA + H(+)</text>
        <dbReference type="Rhea" id="RHEA:15277"/>
        <dbReference type="Rhea" id="RHEA-COMP:11278"/>
        <dbReference type="Rhea" id="RHEA-COMP:11279"/>
        <dbReference type="ChEBI" id="CHEBI:15378"/>
        <dbReference type="ChEBI" id="CHEBI:29969"/>
        <dbReference type="ChEBI" id="CHEBI:57287"/>
        <dbReference type="ChEBI" id="CHEBI:57288"/>
        <dbReference type="ChEBI" id="CHEBI:61930"/>
        <dbReference type="EC" id="2.3.1.108"/>
    </reaction>
</comment>
<accession>A0AAD5Q0H0</accession>
<dbReference type="EMBL" id="WJBH02000003">
    <property type="protein sequence ID" value="KAI9562260.1"/>
    <property type="molecule type" value="Genomic_DNA"/>
</dbReference>
<feature type="domain" description="N-acetyltransferase" evidence="4">
    <location>
        <begin position="1"/>
        <end position="176"/>
    </location>
</feature>
<feature type="site" description="Crucial for catalytic activity" evidence="3">
    <location>
        <position position="45"/>
    </location>
</feature>
<dbReference type="PANTHER" id="PTHR12327:SF0">
    <property type="entry name" value="ALPHA-TUBULIN N-ACETYLTRANSFERASE 1"/>
    <property type="match status" value="1"/>
</dbReference>
<dbReference type="SUPFAM" id="SSF55729">
    <property type="entry name" value="Acyl-CoA N-acyltransferases (Nat)"/>
    <property type="match status" value="1"/>
</dbReference>
<evidence type="ECO:0000259" key="4">
    <source>
        <dbReference type="PROSITE" id="PS51730"/>
    </source>
</evidence>
<comment type="similarity">
    <text evidence="3">Belongs to the acetyltransferase ATAT1 family.</text>
</comment>
<feature type="binding site" evidence="3">
    <location>
        <begin position="146"/>
        <end position="155"/>
    </location>
    <ligand>
        <name>acetyl-CoA</name>
        <dbReference type="ChEBI" id="CHEBI:57288"/>
    </ligand>
</feature>
<reference evidence="5 6" key="1">
    <citation type="submission" date="2022-05" db="EMBL/GenBank/DDBJ databases">
        <title>A multi-omics perspective on studying reproductive biology in Daphnia sinensis.</title>
        <authorList>
            <person name="Jia J."/>
        </authorList>
    </citation>
    <scope>NUCLEOTIDE SEQUENCE [LARGE SCALE GENOMIC DNA]</scope>
    <source>
        <strain evidence="5 6">WSL</strain>
    </source>
</reference>
<protein>
    <recommendedName>
        <fullName evidence="3">Alpha-tubulin N-acetyltransferase</fullName>
        <shortName evidence="3">Alpha-TAT</shortName>
        <shortName evidence="3">TAT</shortName>
        <ecNumber evidence="3">2.3.1.108</ecNumber>
    </recommendedName>
    <alternativeName>
        <fullName evidence="3">Acetyltransferase mec-17 homolog</fullName>
    </alternativeName>
</protein>
<dbReference type="HAMAP" id="MF_03130">
    <property type="entry name" value="mec17"/>
    <property type="match status" value="1"/>
</dbReference>
<evidence type="ECO:0000313" key="5">
    <source>
        <dbReference type="EMBL" id="KAI9562260.1"/>
    </source>
</evidence>